<protein>
    <submittedName>
        <fullName evidence="2">Uncharacterized protein</fullName>
    </submittedName>
</protein>
<evidence type="ECO:0000313" key="2">
    <source>
        <dbReference type="EMBL" id="QCD45866.1"/>
    </source>
</evidence>
<sequence length="73" mass="8289">MFGQSTAYRPARRDGPSGLDNAWREVKTPLTKRGSLAALMGNRTVITELRSIYKRLTEYKHIKPDENLQSEPA</sequence>
<dbReference type="Proteomes" id="UP000502377">
    <property type="component" value="Chromosome"/>
</dbReference>
<gene>
    <name evidence="2" type="ORF">CRECT_0158</name>
</gene>
<dbReference type="AlphaFoldDB" id="A0A6G5QK62"/>
<accession>A0A6G5QK62</accession>
<dbReference type="EMBL" id="CP012543">
    <property type="protein sequence ID" value="QCD45866.1"/>
    <property type="molecule type" value="Genomic_DNA"/>
</dbReference>
<organism evidence="2 3">
    <name type="scientific">Campylobacter rectus</name>
    <name type="common">Wolinella recta</name>
    <dbReference type="NCBI Taxonomy" id="203"/>
    <lineage>
        <taxon>Bacteria</taxon>
        <taxon>Pseudomonadati</taxon>
        <taxon>Campylobacterota</taxon>
        <taxon>Epsilonproteobacteria</taxon>
        <taxon>Campylobacterales</taxon>
        <taxon>Campylobacteraceae</taxon>
        <taxon>Campylobacter</taxon>
    </lineage>
</organism>
<reference evidence="2 3" key="1">
    <citation type="submission" date="2016-07" db="EMBL/GenBank/DDBJ databases">
        <title>Comparative genomics of the Campylobacter concisus group.</title>
        <authorList>
            <person name="Miller W.G."/>
            <person name="Yee E."/>
            <person name="Chapman M.H."/>
            <person name="Huynh S."/>
            <person name="Bono J.L."/>
            <person name="On S.L.W."/>
            <person name="StLeger J."/>
            <person name="Foster G."/>
            <person name="Parker C.T."/>
        </authorList>
    </citation>
    <scope>NUCLEOTIDE SEQUENCE [LARGE SCALE GENOMIC DNA]</scope>
    <source>
        <strain evidence="2 3">ATCC 33238</strain>
    </source>
</reference>
<dbReference type="KEGG" id="crx:CRECT_0158"/>
<name>A0A6G5QK62_CAMRE</name>
<feature type="region of interest" description="Disordered" evidence="1">
    <location>
        <begin position="1"/>
        <end position="22"/>
    </location>
</feature>
<proteinExistence type="predicted"/>
<evidence type="ECO:0000313" key="3">
    <source>
        <dbReference type="Proteomes" id="UP000502377"/>
    </source>
</evidence>
<evidence type="ECO:0000256" key="1">
    <source>
        <dbReference type="SAM" id="MobiDB-lite"/>
    </source>
</evidence>